<keyword evidence="1 9" id="KW-0808">Transferase</keyword>
<evidence type="ECO:0000313" key="9">
    <source>
        <dbReference type="EMBL" id="MFA1539066.1"/>
    </source>
</evidence>
<dbReference type="InterPro" id="IPR008271">
    <property type="entry name" value="Ser/Thr_kinase_AS"/>
</dbReference>
<evidence type="ECO:0000256" key="2">
    <source>
        <dbReference type="ARBA" id="ARBA00022741"/>
    </source>
</evidence>
<accession>A0ABV4Q7F9</accession>
<feature type="transmembrane region" description="Helical" evidence="7">
    <location>
        <begin position="343"/>
        <end position="366"/>
    </location>
</feature>
<sequence>MEPLRPADPRTIGRYRLAGRLGAGGMGEVFLGYSPGGRAVAVKIVRAELAADARFRERFAREAEAARRVGGFHTAQVVEIDLDADPPWLVTAFVPGPSLAAVVAEHGALPERSLRVLAAGLAEALEAIHSTGLVHRDLKPANILLASDGPRVIDFGIAQALEGTALTVPGGSIGTPGFMAPEHIRGDAVGPPADLFALGAVLCHAAGVRPYGDGPAHTLMYRIVHEEPDLSSLPAGLRDLVSACLAKDPADRPTPAEVLERTGLDGAAGPIGEWLPAQATQMVDEYRPDPTETQPPPVPPPAPVPPGPALPPDSALPPAPALLPAPAMAPAPAGSPRPSRRTWTLWAGIGALGLVATVAVGLLIVLNSSGSSAPPAASESETAAASGAAPPVQRCTLDGNQVTDPKGRRFDTWSCRTAQQGPLFLEPAPGTTTGYLRSSSNWFVCQTEGAANPQGKATTWLYTQGDDRYQNDGWGWYPASSVSETWQDNPVPDIPACPF</sequence>
<comment type="caution">
    <text evidence="9">The sequence shown here is derived from an EMBL/GenBank/DDBJ whole genome shotgun (WGS) entry which is preliminary data.</text>
</comment>
<keyword evidence="7" id="KW-0812">Transmembrane</keyword>
<dbReference type="PANTHER" id="PTHR43289:SF34">
    <property type="entry name" value="SERINE_THREONINE-PROTEIN KINASE YBDM-RELATED"/>
    <property type="match status" value="1"/>
</dbReference>
<evidence type="ECO:0000259" key="8">
    <source>
        <dbReference type="PROSITE" id="PS50011"/>
    </source>
</evidence>
<evidence type="ECO:0000256" key="5">
    <source>
        <dbReference type="PROSITE-ProRule" id="PRU10141"/>
    </source>
</evidence>
<dbReference type="InterPro" id="IPR011009">
    <property type="entry name" value="Kinase-like_dom_sf"/>
</dbReference>
<name>A0ABV4Q7F9_9ACTN</name>
<dbReference type="PROSITE" id="PS00107">
    <property type="entry name" value="PROTEIN_KINASE_ATP"/>
    <property type="match status" value="1"/>
</dbReference>
<dbReference type="PROSITE" id="PS50011">
    <property type="entry name" value="PROTEIN_KINASE_DOM"/>
    <property type="match status" value="1"/>
</dbReference>
<organism evidence="9 10">
    <name type="scientific">Actinomadura monticuli</name>
    <dbReference type="NCBI Taxonomy" id="3097367"/>
    <lineage>
        <taxon>Bacteria</taxon>
        <taxon>Bacillati</taxon>
        <taxon>Actinomycetota</taxon>
        <taxon>Actinomycetes</taxon>
        <taxon>Streptosporangiales</taxon>
        <taxon>Thermomonosporaceae</taxon>
        <taxon>Actinomadura</taxon>
    </lineage>
</organism>
<dbReference type="Proteomes" id="UP001569963">
    <property type="component" value="Unassembled WGS sequence"/>
</dbReference>
<dbReference type="Gene3D" id="3.30.200.20">
    <property type="entry name" value="Phosphorylase Kinase, domain 1"/>
    <property type="match status" value="1"/>
</dbReference>
<feature type="region of interest" description="Disordered" evidence="6">
    <location>
        <begin position="370"/>
        <end position="404"/>
    </location>
</feature>
<evidence type="ECO:0000256" key="3">
    <source>
        <dbReference type="ARBA" id="ARBA00022777"/>
    </source>
</evidence>
<keyword evidence="3 9" id="KW-0418">Kinase</keyword>
<dbReference type="EMBL" id="JAXCEI010000003">
    <property type="protein sequence ID" value="MFA1539066.1"/>
    <property type="molecule type" value="Genomic_DNA"/>
</dbReference>
<gene>
    <name evidence="9" type="ORF">SM611_09005</name>
</gene>
<keyword evidence="7" id="KW-0472">Membrane</keyword>
<evidence type="ECO:0000256" key="6">
    <source>
        <dbReference type="SAM" id="MobiDB-lite"/>
    </source>
</evidence>
<keyword evidence="2 5" id="KW-0547">Nucleotide-binding</keyword>
<protein>
    <submittedName>
        <fullName evidence="9">Serine/threonine-protein kinase</fullName>
        <ecNumber evidence="9">2.7.11.1</ecNumber>
    </submittedName>
</protein>
<dbReference type="CDD" id="cd14014">
    <property type="entry name" value="STKc_PknB_like"/>
    <property type="match status" value="1"/>
</dbReference>
<dbReference type="SUPFAM" id="SSF56112">
    <property type="entry name" value="Protein kinase-like (PK-like)"/>
    <property type="match status" value="1"/>
</dbReference>
<feature type="compositionally biased region" description="Low complexity" evidence="6">
    <location>
        <begin position="370"/>
        <end position="391"/>
    </location>
</feature>
<dbReference type="SMART" id="SM00220">
    <property type="entry name" value="S_TKc"/>
    <property type="match status" value="1"/>
</dbReference>
<dbReference type="Gene3D" id="1.10.510.10">
    <property type="entry name" value="Transferase(Phosphotransferase) domain 1"/>
    <property type="match status" value="1"/>
</dbReference>
<dbReference type="Pfam" id="PF00069">
    <property type="entry name" value="Pkinase"/>
    <property type="match status" value="1"/>
</dbReference>
<keyword evidence="4 5" id="KW-0067">ATP-binding</keyword>
<dbReference type="RefSeq" id="WP_371948680.1">
    <property type="nucleotide sequence ID" value="NZ_JAXCEI010000003.1"/>
</dbReference>
<evidence type="ECO:0000256" key="7">
    <source>
        <dbReference type="SAM" id="Phobius"/>
    </source>
</evidence>
<evidence type="ECO:0000313" key="10">
    <source>
        <dbReference type="Proteomes" id="UP001569963"/>
    </source>
</evidence>
<keyword evidence="7" id="KW-1133">Transmembrane helix</keyword>
<keyword evidence="10" id="KW-1185">Reference proteome</keyword>
<dbReference type="InterPro" id="IPR017441">
    <property type="entry name" value="Protein_kinase_ATP_BS"/>
</dbReference>
<dbReference type="PANTHER" id="PTHR43289">
    <property type="entry name" value="MITOGEN-ACTIVATED PROTEIN KINASE KINASE KINASE 20-RELATED"/>
    <property type="match status" value="1"/>
</dbReference>
<feature type="domain" description="Protein kinase" evidence="8">
    <location>
        <begin position="15"/>
        <end position="264"/>
    </location>
</feature>
<evidence type="ECO:0000256" key="1">
    <source>
        <dbReference type="ARBA" id="ARBA00022679"/>
    </source>
</evidence>
<dbReference type="EC" id="2.7.11.1" evidence="9"/>
<feature type="region of interest" description="Disordered" evidence="6">
    <location>
        <begin position="286"/>
        <end position="339"/>
    </location>
</feature>
<feature type="binding site" evidence="5">
    <location>
        <position position="43"/>
    </location>
    <ligand>
        <name>ATP</name>
        <dbReference type="ChEBI" id="CHEBI:30616"/>
    </ligand>
</feature>
<dbReference type="InterPro" id="IPR000719">
    <property type="entry name" value="Prot_kinase_dom"/>
</dbReference>
<feature type="compositionally biased region" description="Pro residues" evidence="6">
    <location>
        <begin position="293"/>
        <end position="335"/>
    </location>
</feature>
<dbReference type="GO" id="GO:0004674">
    <property type="term" value="F:protein serine/threonine kinase activity"/>
    <property type="evidence" value="ECO:0007669"/>
    <property type="project" value="UniProtKB-EC"/>
</dbReference>
<dbReference type="PROSITE" id="PS00108">
    <property type="entry name" value="PROTEIN_KINASE_ST"/>
    <property type="match status" value="1"/>
</dbReference>
<proteinExistence type="predicted"/>
<evidence type="ECO:0000256" key="4">
    <source>
        <dbReference type="ARBA" id="ARBA00022840"/>
    </source>
</evidence>
<reference evidence="9 10" key="1">
    <citation type="submission" date="2023-11" db="EMBL/GenBank/DDBJ databases">
        <title>Actinomadura monticuli sp. nov., isolated from volcanic ash.</title>
        <authorList>
            <person name="Lee S.D."/>
            <person name="Yang H."/>
            <person name="Kim I.S."/>
        </authorList>
    </citation>
    <scope>NUCLEOTIDE SEQUENCE [LARGE SCALE GENOMIC DNA]</scope>
    <source>
        <strain evidence="9 10">DLS-62</strain>
    </source>
</reference>